<dbReference type="GO" id="GO:0019354">
    <property type="term" value="P:siroheme biosynthetic process"/>
    <property type="evidence" value="ECO:0007669"/>
    <property type="project" value="UniProtKB-UniPathway"/>
</dbReference>
<evidence type="ECO:0000256" key="15">
    <source>
        <dbReference type="RuleBase" id="RU003960"/>
    </source>
</evidence>
<dbReference type="CDD" id="cd11642">
    <property type="entry name" value="SUMT"/>
    <property type="match status" value="1"/>
</dbReference>
<dbReference type="NCBIfam" id="TIGR01470">
    <property type="entry name" value="cysG_Nterm"/>
    <property type="match status" value="1"/>
</dbReference>
<dbReference type="PANTHER" id="PTHR45790">
    <property type="entry name" value="SIROHEME SYNTHASE-RELATED"/>
    <property type="match status" value="1"/>
</dbReference>
<evidence type="ECO:0000256" key="2">
    <source>
        <dbReference type="ARBA" id="ARBA00005879"/>
    </source>
</evidence>
<feature type="domain" description="Tetrapyrrole methylase" evidence="16">
    <location>
        <begin position="238"/>
        <end position="447"/>
    </location>
</feature>
<organism evidence="18 19">
    <name type="scientific">Phyllobacterium salinisoli</name>
    <dbReference type="NCBI Taxonomy" id="1899321"/>
    <lineage>
        <taxon>Bacteria</taxon>
        <taxon>Pseudomonadati</taxon>
        <taxon>Pseudomonadota</taxon>
        <taxon>Alphaproteobacteria</taxon>
        <taxon>Hyphomicrobiales</taxon>
        <taxon>Phyllobacteriaceae</taxon>
        <taxon>Phyllobacterium</taxon>
    </lineage>
</organism>
<dbReference type="GO" id="GO:0032259">
    <property type="term" value="P:methylation"/>
    <property type="evidence" value="ECO:0007669"/>
    <property type="project" value="UniProtKB-KW"/>
</dbReference>
<dbReference type="InterPro" id="IPR037115">
    <property type="entry name" value="Sirohaem_synt_dimer_dom_sf"/>
</dbReference>
<dbReference type="InterPro" id="IPR006367">
    <property type="entry name" value="Sirohaem_synthase_N"/>
</dbReference>
<dbReference type="SUPFAM" id="SSF51735">
    <property type="entry name" value="NAD(P)-binding Rossmann-fold domains"/>
    <property type="match status" value="1"/>
</dbReference>
<evidence type="ECO:0000256" key="12">
    <source>
        <dbReference type="ARBA" id="ARBA00025705"/>
    </source>
</evidence>
<dbReference type="Proteomes" id="UP000253420">
    <property type="component" value="Unassembled WGS sequence"/>
</dbReference>
<keyword evidence="10" id="KW-0627">Porphyrin biosynthesis</keyword>
<gene>
    <name evidence="18" type="primary">cobA</name>
    <name evidence="18" type="ORF">DUT91_05250</name>
</gene>
<dbReference type="AlphaFoldDB" id="A0A368K6M3"/>
<dbReference type="GO" id="GO:0051266">
    <property type="term" value="F:sirohydrochlorin ferrochelatase activity"/>
    <property type="evidence" value="ECO:0007669"/>
    <property type="project" value="InterPro"/>
</dbReference>
<evidence type="ECO:0000313" key="18">
    <source>
        <dbReference type="EMBL" id="RCS24864.1"/>
    </source>
</evidence>
<dbReference type="OrthoDB" id="9815856at2"/>
<dbReference type="PIRSF" id="PIRSF036426">
    <property type="entry name" value="Sirohaem_synth"/>
    <property type="match status" value="1"/>
</dbReference>
<keyword evidence="7" id="KW-0560">Oxidoreductase</keyword>
<dbReference type="Gene3D" id="3.30.950.10">
    <property type="entry name" value="Methyltransferase, Cobalt-precorrin-4 Transmethylase, Domain 2"/>
    <property type="match status" value="1"/>
</dbReference>
<dbReference type="PROSITE" id="PS00839">
    <property type="entry name" value="SUMT_1"/>
    <property type="match status" value="1"/>
</dbReference>
<comment type="catalytic activity">
    <reaction evidence="13">
        <text>precorrin-2 + NAD(+) = sirohydrochlorin + NADH + 2 H(+)</text>
        <dbReference type="Rhea" id="RHEA:15613"/>
        <dbReference type="ChEBI" id="CHEBI:15378"/>
        <dbReference type="ChEBI" id="CHEBI:57540"/>
        <dbReference type="ChEBI" id="CHEBI:57945"/>
        <dbReference type="ChEBI" id="CHEBI:58351"/>
        <dbReference type="ChEBI" id="CHEBI:58827"/>
        <dbReference type="EC" id="1.3.1.76"/>
    </reaction>
</comment>
<dbReference type="SUPFAM" id="SSF75615">
    <property type="entry name" value="Siroheme synthase middle domains-like"/>
    <property type="match status" value="1"/>
</dbReference>
<comment type="similarity">
    <text evidence="2 15">Belongs to the precorrin methyltransferase family.</text>
</comment>
<evidence type="ECO:0000256" key="14">
    <source>
        <dbReference type="PIRSR" id="PIRSR036426-1"/>
    </source>
</evidence>
<evidence type="ECO:0000256" key="6">
    <source>
        <dbReference type="ARBA" id="ARBA00022691"/>
    </source>
</evidence>
<evidence type="ECO:0000259" key="16">
    <source>
        <dbReference type="Pfam" id="PF00590"/>
    </source>
</evidence>
<dbReference type="SUPFAM" id="SSF53790">
    <property type="entry name" value="Tetrapyrrole methylase"/>
    <property type="match status" value="1"/>
</dbReference>
<evidence type="ECO:0000256" key="5">
    <source>
        <dbReference type="ARBA" id="ARBA00022679"/>
    </source>
</evidence>
<evidence type="ECO:0000256" key="3">
    <source>
        <dbReference type="ARBA" id="ARBA00022573"/>
    </source>
</evidence>
<evidence type="ECO:0000313" key="19">
    <source>
        <dbReference type="Proteomes" id="UP000253420"/>
    </source>
</evidence>
<dbReference type="UniPathway" id="UPA00262">
    <property type="reaction ID" value="UER00211"/>
</dbReference>
<dbReference type="GO" id="GO:0004851">
    <property type="term" value="F:uroporphyrin-III C-methyltransferase activity"/>
    <property type="evidence" value="ECO:0007669"/>
    <property type="project" value="UniProtKB-EC"/>
</dbReference>
<dbReference type="FunFam" id="3.40.1010.10:FF:000001">
    <property type="entry name" value="Siroheme synthase"/>
    <property type="match status" value="1"/>
</dbReference>
<dbReference type="NCBIfam" id="TIGR01469">
    <property type="entry name" value="cobA_cysG_Cterm"/>
    <property type="match status" value="1"/>
</dbReference>
<dbReference type="PROSITE" id="PS00840">
    <property type="entry name" value="SUMT_2"/>
    <property type="match status" value="1"/>
</dbReference>
<dbReference type="InterPro" id="IPR035996">
    <property type="entry name" value="4pyrrol_Methylase_sf"/>
</dbReference>
<dbReference type="InterPro" id="IPR014776">
    <property type="entry name" value="4pyrrole_Mease_sub2"/>
</dbReference>
<dbReference type="Gene3D" id="3.40.50.720">
    <property type="entry name" value="NAD(P)-binding Rossmann-like Domain"/>
    <property type="match status" value="1"/>
</dbReference>
<keyword evidence="4 15" id="KW-0489">Methyltransferase</keyword>
<evidence type="ECO:0000256" key="13">
    <source>
        <dbReference type="ARBA" id="ARBA00047561"/>
    </source>
</evidence>
<keyword evidence="19" id="KW-1185">Reference proteome</keyword>
<evidence type="ECO:0000259" key="17">
    <source>
        <dbReference type="Pfam" id="PF10414"/>
    </source>
</evidence>
<accession>A0A368K6M3</accession>
<dbReference type="GO" id="GO:0009236">
    <property type="term" value="P:cobalamin biosynthetic process"/>
    <property type="evidence" value="ECO:0007669"/>
    <property type="project" value="UniProtKB-KW"/>
</dbReference>
<dbReference type="InterPro" id="IPR006366">
    <property type="entry name" value="CobA/CysG_C"/>
</dbReference>
<comment type="caution">
    <text evidence="18">The sequence shown here is derived from an EMBL/GenBank/DDBJ whole genome shotgun (WGS) entry which is preliminary data.</text>
</comment>
<evidence type="ECO:0000256" key="7">
    <source>
        <dbReference type="ARBA" id="ARBA00023002"/>
    </source>
</evidence>
<reference evidence="18 19" key="1">
    <citation type="submission" date="2018-07" db="EMBL/GenBank/DDBJ databases">
        <title>The draft genome of Phyllobacterium salinisoli.</title>
        <authorList>
            <person name="Liu L."/>
            <person name="Li L."/>
            <person name="Zhang X."/>
            <person name="Liang L."/>
        </authorList>
    </citation>
    <scope>NUCLEOTIDE SEQUENCE [LARGE SCALE GENOMIC DNA]</scope>
    <source>
        <strain evidence="18 19">LLAN61</strain>
    </source>
</reference>
<proteinExistence type="inferred from homology"/>
<dbReference type="EC" id="2.1.1.107" evidence="18"/>
<keyword evidence="8" id="KW-0520">NAD</keyword>
<dbReference type="NCBIfam" id="NF004790">
    <property type="entry name" value="PRK06136.1"/>
    <property type="match status" value="1"/>
</dbReference>
<keyword evidence="3" id="KW-0169">Cobalamin biosynthesis</keyword>
<dbReference type="InterPro" id="IPR014777">
    <property type="entry name" value="4pyrrole_Mease_sub1"/>
</dbReference>
<dbReference type="Pfam" id="PF10414">
    <property type="entry name" value="CysG_dimeriser"/>
    <property type="match status" value="1"/>
</dbReference>
<keyword evidence="9" id="KW-0456">Lyase</keyword>
<feature type="domain" description="Sirohaem synthase dimerisation" evidence="17">
    <location>
        <begin position="171"/>
        <end position="228"/>
    </location>
</feature>
<protein>
    <submittedName>
        <fullName evidence="18">Uroporphyrinogen-III C-methyltransferase</fullName>
        <ecNumber evidence="18">2.1.1.107</ecNumber>
    </submittedName>
</protein>
<dbReference type="InterPro" id="IPR050161">
    <property type="entry name" value="Siro_Cobalamin_biosynth"/>
</dbReference>
<feature type="active site" description="Proton donor" evidence="14">
    <location>
        <position position="290"/>
    </location>
</feature>
<dbReference type="InterPro" id="IPR036291">
    <property type="entry name" value="NAD(P)-bd_dom_sf"/>
</dbReference>
<dbReference type="EMBL" id="QOZG01000002">
    <property type="protein sequence ID" value="RCS24864.1"/>
    <property type="molecule type" value="Genomic_DNA"/>
</dbReference>
<feature type="active site" description="Proton acceptor" evidence="14">
    <location>
        <position position="268"/>
    </location>
</feature>
<name>A0A368K6M3_9HYPH</name>
<keyword evidence="5 15" id="KW-0808">Transferase</keyword>
<evidence type="ECO:0000256" key="11">
    <source>
        <dbReference type="ARBA" id="ARBA00023268"/>
    </source>
</evidence>
<sequence length="501" mass="53056">MPDNPSLFLRGYRSVAFGSASLSVFPAFFRIRNEVVVVVGDGEEALNKARLLGQTSALIRIVSANPEPVLAEYIAGQGLEHVTESFKPAHIASAKLVFVATGDEDTDTAVAAEARRQHIPVNVVDRPELCDFYTPAIVNRAPLAIAIGSEGTGPVLTQMIRASIDAALSPRLGDLARLANAYRPAVEKFLPKGVARRLFWRSFFSGDVARGVDRGDQAAAHTAATRLLNEPSAPQGYVWLVGAGPGAEDLLTLRAQRVLMEADVIVHDALVPEAIIAMGRRDAERLSVGKRKGCHSKSQDEINELLVELAREGKRVARLKSGDPLVYGRAGEEMAALREAGIGFEIVPGITSAFAAAADMELPLTLRGVASSLVFTTGHDMAGEILPDWARLALSGATIAVYMGSSVAASVAARLMGAGLHEDTAVAVVENASRSDRRMFHGLLKDLPALETRGDLSGPVMVVIGDAVAGAAIHKAEALALRRPDIAAPVPSRISARVSNE</sequence>
<evidence type="ECO:0000256" key="1">
    <source>
        <dbReference type="ARBA" id="ARBA00005010"/>
    </source>
</evidence>
<dbReference type="Gene3D" id="3.30.160.110">
    <property type="entry name" value="Siroheme synthase, domain 2"/>
    <property type="match status" value="1"/>
</dbReference>
<comment type="pathway">
    <text evidence="12">Porphyrin-containing compound metabolism; siroheme biosynthesis; precorrin-2 from uroporphyrinogen III: step 1/1.</text>
</comment>
<dbReference type="NCBIfam" id="NF007922">
    <property type="entry name" value="PRK10637.1"/>
    <property type="match status" value="1"/>
</dbReference>
<evidence type="ECO:0000256" key="10">
    <source>
        <dbReference type="ARBA" id="ARBA00023244"/>
    </source>
</evidence>
<dbReference type="Pfam" id="PF00590">
    <property type="entry name" value="TP_methylase"/>
    <property type="match status" value="1"/>
</dbReference>
<evidence type="ECO:0000256" key="8">
    <source>
        <dbReference type="ARBA" id="ARBA00023027"/>
    </source>
</evidence>
<dbReference type="InterPro" id="IPR000878">
    <property type="entry name" value="4pyrrol_Mease"/>
</dbReference>
<dbReference type="GO" id="GO:0051287">
    <property type="term" value="F:NAD binding"/>
    <property type="evidence" value="ECO:0007669"/>
    <property type="project" value="InterPro"/>
</dbReference>
<dbReference type="InterPro" id="IPR012409">
    <property type="entry name" value="Sirohaem_synth"/>
</dbReference>
<dbReference type="InterPro" id="IPR003043">
    <property type="entry name" value="Uropor_MeTrfase_CS"/>
</dbReference>
<evidence type="ECO:0000256" key="9">
    <source>
        <dbReference type="ARBA" id="ARBA00023239"/>
    </source>
</evidence>
<dbReference type="Gene3D" id="1.10.8.210">
    <property type="entry name" value="Sirohaem synthase, dimerisation domain"/>
    <property type="match status" value="1"/>
</dbReference>
<comment type="pathway">
    <text evidence="1">Porphyrin-containing compound metabolism; siroheme biosynthesis; sirohydrochlorin from precorrin-2: step 1/1.</text>
</comment>
<dbReference type="Pfam" id="PF13241">
    <property type="entry name" value="NAD_binding_7"/>
    <property type="match status" value="1"/>
</dbReference>
<dbReference type="InterPro" id="IPR019478">
    <property type="entry name" value="Sirohaem_synthase_dimer_dom"/>
</dbReference>
<keyword evidence="6" id="KW-0949">S-adenosyl-L-methionine</keyword>
<keyword evidence="11" id="KW-0511">Multifunctional enzyme</keyword>
<evidence type="ECO:0000256" key="4">
    <source>
        <dbReference type="ARBA" id="ARBA00022603"/>
    </source>
</evidence>
<dbReference type="Gene3D" id="3.40.1010.10">
    <property type="entry name" value="Cobalt-precorrin-4 Transmethylase, Domain 1"/>
    <property type="match status" value="1"/>
</dbReference>
<dbReference type="PANTHER" id="PTHR45790:SF3">
    <property type="entry name" value="S-ADENOSYL-L-METHIONINE-DEPENDENT UROPORPHYRINOGEN III METHYLTRANSFERASE, CHLOROPLASTIC"/>
    <property type="match status" value="1"/>
</dbReference>
<dbReference type="GO" id="GO:0043115">
    <property type="term" value="F:precorrin-2 dehydrogenase activity"/>
    <property type="evidence" value="ECO:0007669"/>
    <property type="project" value="UniProtKB-EC"/>
</dbReference>